<evidence type="ECO:0000259" key="2">
    <source>
        <dbReference type="PROSITE" id="PS51094"/>
    </source>
</evidence>
<organism evidence="4 6">
    <name type="scientific">Rathayibacter tanaceti</name>
    <dbReference type="NCBI Taxonomy" id="1671680"/>
    <lineage>
        <taxon>Bacteria</taxon>
        <taxon>Bacillati</taxon>
        <taxon>Actinomycetota</taxon>
        <taxon>Actinomycetes</taxon>
        <taxon>Micrococcales</taxon>
        <taxon>Microbacteriaceae</taxon>
        <taxon>Rathayibacter</taxon>
    </lineage>
</organism>
<dbReference type="KEGG" id="rte:GSU10_11940"/>
<dbReference type="EMBL" id="LIIN01000027">
    <property type="protein sequence ID" value="KZX21733.1"/>
    <property type="molecule type" value="Genomic_DNA"/>
</dbReference>
<keyword evidence="6" id="KW-1185">Reference proteome</keyword>
<dbReference type="Gene3D" id="1.10.1790.10">
    <property type="entry name" value="PRD domain"/>
    <property type="match status" value="1"/>
</dbReference>
<dbReference type="InterPro" id="IPR011608">
    <property type="entry name" value="PRD"/>
</dbReference>
<dbReference type="Proteomes" id="UP000465031">
    <property type="component" value="Chromosome"/>
</dbReference>
<gene>
    <name evidence="4" type="primary">licR</name>
    <name evidence="4" type="ORF">ACH61_01103</name>
    <name evidence="5" type="ORF">GSU10_11940</name>
</gene>
<dbReference type="EMBL" id="CP047186">
    <property type="protein sequence ID" value="QHC56273.1"/>
    <property type="molecule type" value="Genomic_DNA"/>
</dbReference>
<protein>
    <submittedName>
        <fullName evidence="5">PTS transporter subunit EIIA</fullName>
    </submittedName>
    <submittedName>
        <fullName evidence="4">Putative licABCH operon regulator</fullName>
    </submittedName>
</protein>
<dbReference type="PROSITE" id="PS51372">
    <property type="entry name" value="PRD_2"/>
    <property type="match status" value="1"/>
</dbReference>
<sequence>MPDNRERLLEYLSRADGWVTAHELADRLGVTTRSVRSYITAVKAQAAPLEPVESSANGYRLARDAYAAFVETQRSRDVEPDTPRDRLYSVVRRLVDSDDGLDVFDLGEALSVSESTIDADLRRVKALADEAGLGLVRRVSSVRLEGSEEARRRLISRMFRDESAQGVFTLDDVQREFASPGLGAFKTELLTALESRGYYINDYGVNSVLLHIAIAVDRVARGIGDPAGSRPSPAIHGELAALLAELVERHFATRLTDAELAQLAILMTTRVATPGQNEPVAAVVENYLDPEDLTVVRELVADVNREYLVDLDDEGFIVRLALHVRNLVARAAEGGYSRNPLTRSIKTSYPMTYEIAVFLASGLQRRRGIAVNEDEIAYIALHVGSFLERVSRREERLSCVIVCPNYYDLAHMLRLRVERSLGTEVEVRSLITRSDVDWDRLTADVVITTIDERPYADDVVVVQPFLTDHDVEAVRRAIARVRRHRRRAQIKDELLQFFDEALFFRNVHARDEAAMIRMLGERMIAGGIIDEDYVDGAIERERMSSTAFTDNLAVPHAMAMSARRTSIAIVVNDVPMEWGEQRVNVIAMIAFASAGRSTFQSVFDQFVEVFAERAEVQRLIRRSTDFGAFIEELVRVIDS</sequence>
<feature type="domain" description="PRD" evidence="3">
    <location>
        <begin position="287"/>
        <end position="393"/>
    </location>
</feature>
<feature type="domain" description="PTS EIIA type-2" evidence="2">
    <location>
        <begin position="496"/>
        <end position="639"/>
    </location>
</feature>
<evidence type="ECO:0000256" key="1">
    <source>
        <dbReference type="ARBA" id="ARBA00022737"/>
    </source>
</evidence>
<evidence type="ECO:0000313" key="7">
    <source>
        <dbReference type="Proteomes" id="UP000465031"/>
    </source>
</evidence>
<proteinExistence type="predicted"/>
<dbReference type="Pfam" id="PF08279">
    <property type="entry name" value="HTH_11"/>
    <property type="match status" value="1"/>
</dbReference>
<dbReference type="InterPro" id="IPR036388">
    <property type="entry name" value="WH-like_DNA-bd_sf"/>
</dbReference>
<reference evidence="4 6" key="1">
    <citation type="submission" date="2015-08" db="EMBL/GenBank/DDBJ databases">
        <title>Draft Genome Sequence of Rathayibacter sp. Strain VKM Ac-2596 Isolated from Leaf Gall Induced by Plant-Parasitic Nematodes.</title>
        <authorList>
            <person name="Vasilenko O.V."/>
            <person name="Starodumova I.P."/>
            <person name="Tarlachkov S.V."/>
            <person name="Dorofeeva L.V."/>
            <person name="Evtushenko L.I."/>
        </authorList>
    </citation>
    <scope>NUCLEOTIDE SEQUENCE [LARGE SCALE GENOMIC DNA]</scope>
    <source>
        <strain evidence="4 6">VKM Ac-2596</strain>
    </source>
</reference>
<dbReference type="PANTHER" id="PTHR30185:SF12">
    <property type="entry name" value="TRANSCRIPTIONAL REGULATOR MANR"/>
    <property type="match status" value="1"/>
</dbReference>
<keyword evidence="1" id="KW-0677">Repeat</keyword>
<dbReference type="InterPro" id="IPR036390">
    <property type="entry name" value="WH_DNA-bd_sf"/>
</dbReference>
<dbReference type="CDD" id="cd05568">
    <property type="entry name" value="PTS_IIB_bgl_like"/>
    <property type="match status" value="1"/>
</dbReference>
<dbReference type="Pfam" id="PF00359">
    <property type="entry name" value="PTS_EIIA_2"/>
    <property type="match status" value="1"/>
</dbReference>
<accession>A0A166I6Z5</accession>
<evidence type="ECO:0000313" key="4">
    <source>
        <dbReference type="EMBL" id="KZX21733.1"/>
    </source>
</evidence>
<dbReference type="PROSITE" id="PS51094">
    <property type="entry name" value="PTS_EIIA_TYPE_2"/>
    <property type="match status" value="1"/>
</dbReference>
<dbReference type="SUPFAM" id="SSF63520">
    <property type="entry name" value="PTS-regulatory domain, PRD"/>
    <property type="match status" value="1"/>
</dbReference>
<dbReference type="Pfam" id="PF00874">
    <property type="entry name" value="PRD"/>
    <property type="match status" value="1"/>
</dbReference>
<dbReference type="InterPro" id="IPR013196">
    <property type="entry name" value="HTH_11"/>
</dbReference>
<dbReference type="InterPro" id="IPR036634">
    <property type="entry name" value="PRD_sf"/>
</dbReference>
<evidence type="ECO:0000313" key="5">
    <source>
        <dbReference type="EMBL" id="QHC56273.1"/>
    </source>
</evidence>
<evidence type="ECO:0000259" key="3">
    <source>
        <dbReference type="PROSITE" id="PS51372"/>
    </source>
</evidence>
<dbReference type="SUPFAM" id="SSF55804">
    <property type="entry name" value="Phoshotransferase/anion transport protein"/>
    <property type="match status" value="1"/>
</dbReference>
<evidence type="ECO:0000313" key="6">
    <source>
        <dbReference type="Proteomes" id="UP000076717"/>
    </source>
</evidence>
<dbReference type="InterPro" id="IPR016152">
    <property type="entry name" value="PTrfase/Anion_transptr"/>
</dbReference>
<dbReference type="PANTHER" id="PTHR30185">
    <property type="entry name" value="CRYPTIC BETA-GLUCOSIDE BGL OPERON ANTITERMINATOR"/>
    <property type="match status" value="1"/>
</dbReference>
<dbReference type="GO" id="GO:0006355">
    <property type="term" value="P:regulation of DNA-templated transcription"/>
    <property type="evidence" value="ECO:0007669"/>
    <property type="project" value="InterPro"/>
</dbReference>
<name>A0A166I6Z5_9MICO</name>
<dbReference type="Gene3D" id="3.40.930.10">
    <property type="entry name" value="Mannitol-specific EII, Chain A"/>
    <property type="match status" value="1"/>
</dbReference>
<dbReference type="SUPFAM" id="SSF46785">
    <property type="entry name" value="Winged helix' DNA-binding domain"/>
    <property type="match status" value="1"/>
</dbReference>
<dbReference type="AlphaFoldDB" id="A0A166I6Z5"/>
<dbReference type="Proteomes" id="UP000076717">
    <property type="component" value="Unassembled WGS sequence"/>
</dbReference>
<dbReference type="Gene3D" id="1.10.10.10">
    <property type="entry name" value="Winged helix-like DNA-binding domain superfamily/Winged helix DNA-binding domain"/>
    <property type="match status" value="1"/>
</dbReference>
<dbReference type="OrthoDB" id="3710983at2"/>
<dbReference type="InterPro" id="IPR002178">
    <property type="entry name" value="PTS_EIIA_type-2_dom"/>
</dbReference>
<dbReference type="InterPro" id="IPR050661">
    <property type="entry name" value="BglG_antiterminators"/>
</dbReference>
<dbReference type="PATRIC" id="fig|1671680.3.peg.1160"/>
<dbReference type="RefSeq" id="WP_068209406.1">
    <property type="nucleotide sequence ID" value="NZ_CP047186.1"/>
</dbReference>
<reference evidence="5" key="3">
    <citation type="submission" date="2019-12" db="EMBL/GenBank/DDBJ databases">
        <title>Complete and Draft Genome Sequences of New Strains and Members of Some Known Species of the Genus Rathayibacter isolated from Plants.</title>
        <authorList>
            <person name="Tarlachkov S.V."/>
            <person name="Starodumova I.P."/>
            <person name="Dorofeeva L.V."/>
            <person name="Prisyazhnaya N.V."/>
            <person name="Leyn S.A."/>
            <person name="Zlamal J.E."/>
            <person name="Elane M.L."/>
            <person name="Osterman A.L."/>
            <person name="Nadler S.A."/>
            <person name="Subbotin S.A."/>
            <person name="Evtushenko L.I."/>
        </authorList>
    </citation>
    <scope>NUCLEOTIDE SEQUENCE</scope>
    <source>
        <strain evidence="5">VKM Ac-2761</strain>
    </source>
</reference>
<reference evidence="7" key="2">
    <citation type="submission" date="2019-12" db="EMBL/GenBank/DDBJ databases">
        <title>Complete and draft genome sequences of new strains and members of some known species of the genus Rathayibacter isolated from plants.</title>
        <authorList>
            <person name="Tarlachkov S.V."/>
            <person name="Starodumova I.P."/>
            <person name="Dorofeeva L.V."/>
            <person name="Prisyazhnaya N.V."/>
            <person name="Leyn S."/>
            <person name="Zlamal J."/>
            <person name="Elan M."/>
            <person name="Osterman A.L."/>
            <person name="Nadler S."/>
            <person name="Subbotin S.A."/>
            <person name="Evtushenko L.I."/>
        </authorList>
    </citation>
    <scope>NUCLEOTIDE SEQUENCE [LARGE SCALE GENOMIC DNA]</scope>
    <source>
        <strain evidence="7">VKM Ac-2761</strain>
    </source>
</reference>